<comment type="caution">
    <text evidence="9">The sequence shown here is derived from an EMBL/GenBank/DDBJ whole genome shotgun (WGS) entry which is preliminary data.</text>
</comment>
<keyword evidence="6 8" id="KW-0139">CF(1)</keyword>
<sequence length="178" mass="19315">MAEAITIARPYARAAFEFAREAGDLDGWSQMLGLAGQVASDATMQQFLHNPKATREQITEGFLSVCKDELNDLGRNFLKLLSENDRLAALPEIAVLFEQHKAELGHIAQVQVTSAVAFPSALKDKLAEALKRNLGQDVRLAFDEDVSLIGGAVIRAGDKVIDGSVRGKLQRLADTVKV</sequence>
<evidence type="ECO:0000313" key="9">
    <source>
        <dbReference type="EMBL" id="PVZ68120.1"/>
    </source>
</evidence>
<dbReference type="EMBL" id="QDDL01000005">
    <property type="protein sequence ID" value="PVZ68120.1"/>
    <property type="molecule type" value="Genomic_DNA"/>
</dbReference>
<dbReference type="OrthoDB" id="9816221at2"/>
<evidence type="ECO:0000256" key="3">
    <source>
        <dbReference type="ARBA" id="ARBA00022781"/>
    </source>
</evidence>
<comment type="function">
    <text evidence="8">F(1)F(0) ATP synthase produces ATP from ADP in the presence of a proton or sodium gradient. F-type ATPases consist of two structural domains, F(1) containing the extramembraneous catalytic core and F(0) containing the membrane proton channel, linked together by a central stalk and a peripheral stalk. During catalysis, ATP synthesis in the catalytic domain of F(1) is coupled via a rotary mechanism of the central stalk subunits to proton translocation.</text>
</comment>
<protein>
    <recommendedName>
        <fullName evidence="8">ATP synthase subunit delta</fullName>
    </recommendedName>
    <alternativeName>
        <fullName evidence="8">ATP synthase F(1) sector subunit delta</fullName>
    </alternativeName>
    <alternativeName>
        <fullName evidence="8">F-type ATPase subunit delta</fullName>
        <shortName evidence="8">F-ATPase subunit delta</shortName>
    </alternativeName>
</protein>
<comment type="function">
    <text evidence="8">This protein is part of the stalk that links CF(0) to CF(1). It either transmits conformational changes from CF(0) to CF(1) or is implicated in proton conduction.</text>
</comment>
<comment type="similarity">
    <text evidence="8">Belongs to the ATPase delta chain family.</text>
</comment>
<dbReference type="RefSeq" id="WP_116687449.1">
    <property type="nucleotide sequence ID" value="NZ_CAWNYD010000005.1"/>
</dbReference>
<dbReference type="PRINTS" id="PR00125">
    <property type="entry name" value="ATPASEDELTA"/>
</dbReference>
<keyword evidence="8" id="KW-1003">Cell membrane</keyword>
<evidence type="ECO:0000256" key="2">
    <source>
        <dbReference type="ARBA" id="ARBA00022448"/>
    </source>
</evidence>
<evidence type="ECO:0000256" key="4">
    <source>
        <dbReference type="ARBA" id="ARBA00023065"/>
    </source>
</evidence>
<proteinExistence type="inferred from homology"/>
<keyword evidence="3 8" id="KW-0375">Hydrogen ion transport</keyword>
<name>A0A2V1H0C6_9GAMM</name>
<dbReference type="GO" id="GO:0045259">
    <property type="term" value="C:proton-transporting ATP synthase complex"/>
    <property type="evidence" value="ECO:0007669"/>
    <property type="project" value="UniProtKB-KW"/>
</dbReference>
<dbReference type="InterPro" id="IPR000711">
    <property type="entry name" value="ATPase_OSCP/dsu"/>
</dbReference>
<dbReference type="PANTHER" id="PTHR11910">
    <property type="entry name" value="ATP SYNTHASE DELTA CHAIN"/>
    <property type="match status" value="1"/>
</dbReference>
<evidence type="ECO:0000256" key="6">
    <source>
        <dbReference type="ARBA" id="ARBA00023196"/>
    </source>
</evidence>
<keyword evidence="5 8" id="KW-0472">Membrane</keyword>
<gene>
    <name evidence="8" type="primary">atpH</name>
    <name evidence="9" type="ORF">DC094_12500</name>
</gene>
<evidence type="ECO:0000256" key="5">
    <source>
        <dbReference type="ARBA" id="ARBA00023136"/>
    </source>
</evidence>
<dbReference type="InterPro" id="IPR026015">
    <property type="entry name" value="ATP_synth_OSCP/delta_N_sf"/>
</dbReference>
<keyword evidence="7 8" id="KW-0066">ATP synthesis</keyword>
<dbReference type="GO" id="GO:0005886">
    <property type="term" value="C:plasma membrane"/>
    <property type="evidence" value="ECO:0007669"/>
    <property type="project" value="UniProtKB-SubCell"/>
</dbReference>
<dbReference type="Gene3D" id="1.10.520.20">
    <property type="entry name" value="N-terminal domain of the delta subunit of the F1F0-ATP synthase"/>
    <property type="match status" value="1"/>
</dbReference>
<dbReference type="GO" id="GO:0046933">
    <property type="term" value="F:proton-transporting ATP synthase activity, rotational mechanism"/>
    <property type="evidence" value="ECO:0007669"/>
    <property type="project" value="UniProtKB-UniRule"/>
</dbReference>
<dbReference type="NCBIfam" id="TIGR01145">
    <property type="entry name" value="ATP_synt_delta"/>
    <property type="match status" value="1"/>
</dbReference>
<organism evidence="9 10">
    <name type="scientific">Pelagibaculum spongiae</name>
    <dbReference type="NCBI Taxonomy" id="2080658"/>
    <lineage>
        <taxon>Bacteria</taxon>
        <taxon>Pseudomonadati</taxon>
        <taxon>Pseudomonadota</taxon>
        <taxon>Gammaproteobacteria</taxon>
        <taxon>Oceanospirillales</taxon>
        <taxon>Pelagibaculum</taxon>
    </lineage>
</organism>
<reference evidence="9 10" key="1">
    <citation type="submission" date="2018-04" db="EMBL/GenBank/DDBJ databases">
        <title>Thalassorhabdus spongiae gen. nov., sp. nov., isolated from a marine sponge in South-West Iceland.</title>
        <authorList>
            <person name="Knobloch S."/>
            <person name="Daussin A."/>
            <person name="Johannsson R."/>
            <person name="Marteinsson V.T."/>
        </authorList>
    </citation>
    <scope>NUCLEOTIDE SEQUENCE [LARGE SCALE GENOMIC DNA]</scope>
    <source>
        <strain evidence="9 10">Hp12</strain>
    </source>
</reference>
<dbReference type="NCBIfam" id="NF004402">
    <property type="entry name" value="PRK05758.2-2"/>
    <property type="match status" value="1"/>
</dbReference>
<keyword evidence="4 8" id="KW-0406">Ion transport</keyword>
<evidence type="ECO:0000256" key="7">
    <source>
        <dbReference type="ARBA" id="ARBA00023310"/>
    </source>
</evidence>
<dbReference type="AlphaFoldDB" id="A0A2V1H0C6"/>
<keyword evidence="10" id="KW-1185">Reference proteome</keyword>
<dbReference type="Pfam" id="PF00213">
    <property type="entry name" value="OSCP"/>
    <property type="match status" value="1"/>
</dbReference>
<accession>A0A2V1H0C6</accession>
<keyword evidence="2 8" id="KW-0813">Transport</keyword>
<dbReference type="HAMAP" id="MF_01416">
    <property type="entry name" value="ATP_synth_delta_bact"/>
    <property type="match status" value="1"/>
</dbReference>
<comment type="subcellular location">
    <subcellularLocation>
        <location evidence="8">Cell membrane</location>
        <topology evidence="8">Peripheral membrane protein</topology>
    </subcellularLocation>
    <subcellularLocation>
        <location evidence="1">Membrane</location>
    </subcellularLocation>
</comment>
<evidence type="ECO:0000256" key="8">
    <source>
        <dbReference type="HAMAP-Rule" id="MF_01416"/>
    </source>
</evidence>
<evidence type="ECO:0000256" key="1">
    <source>
        <dbReference type="ARBA" id="ARBA00004370"/>
    </source>
</evidence>
<evidence type="ECO:0000313" key="10">
    <source>
        <dbReference type="Proteomes" id="UP000244906"/>
    </source>
</evidence>
<dbReference type="SUPFAM" id="SSF47928">
    <property type="entry name" value="N-terminal domain of the delta subunit of the F1F0-ATP synthase"/>
    <property type="match status" value="1"/>
</dbReference>
<dbReference type="Proteomes" id="UP000244906">
    <property type="component" value="Unassembled WGS sequence"/>
</dbReference>